<evidence type="ECO:0000256" key="4">
    <source>
        <dbReference type="ARBA" id="ARBA00022527"/>
    </source>
</evidence>
<dbReference type="Pfam" id="PF00069">
    <property type="entry name" value="Pkinase"/>
    <property type="match status" value="1"/>
</dbReference>
<evidence type="ECO:0000256" key="3">
    <source>
        <dbReference type="ARBA" id="ARBA00022490"/>
    </source>
</evidence>
<feature type="region of interest" description="Disordered" evidence="14">
    <location>
        <begin position="710"/>
        <end position="776"/>
    </location>
</feature>
<keyword evidence="4" id="KW-0723">Serine/threonine-protein kinase</keyword>
<evidence type="ECO:0000256" key="8">
    <source>
        <dbReference type="ARBA" id="ARBA00022777"/>
    </source>
</evidence>
<feature type="compositionally biased region" description="Basic and acidic residues" evidence="14">
    <location>
        <begin position="1251"/>
        <end position="1260"/>
    </location>
</feature>
<comment type="similarity">
    <text evidence="12">Belongs to the protein kinase superfamily. CK1 Ser/Thr protein kinase family.</text>
</comment>
<dbReference type="InterPro" id="IPR050235">
    <property type="entry name" value="CK1_Ser-Thr_kinase"/>
</dbReference>
<evidence type="ECO:0000256" key="10">
    <source>
        <dbReference type="ARBA" id="ARBA00047899"/>
    </source>
</evidence>
<dbReference type="PROSITE" id="PS50011">
    <property type="entry name" value="PROTEIN_KINASE_DOM"/>
    <property type="match status" value="1"/>
</dbReference>
<keyword evidence="9 13" id="KW-0067">ATP-binding</keyword>
<dbReference type="FunFam" id="1.10.510.10:FF:000167">
    <property type="entry name" value="Tau tubulin kinase 1"/>
    <property type="match status" value="1"/>
</dbReference>
<dbReference type="InterPro" id="IPR000719">
    <property type="entry name" value="Prot_kinase_dom"/>
</dbReference>
<dbReference type="GO" id="GO:0015630">
    <property type="term" value="C:microtubule cytoskeleton"/>
    <property type="evidence" value="ECO:0007669"/>
    <property type="project" value="UniProtKB-ARBA"/>
</dbReference>
<feature type="compositionally biased region" description="Basic and acidic residues" evidence="14">
    <location>
        <begin position="451"/>
        <end position="464"/>
    </location>
</feature>
<feature type="region of interest" description="Disordered" evidence="14">
    <location>
        <begin position="995"/>
        <end position="1260"/>
    </location>
</feature>
<feature type="compositionally biased region" description="Basic and acidic residues" evidence="14">
    <location>
        <begin position="1069"/>
        <end position="1082"/>
    </location>
</feature>
<dbReference type="SMART" id="SM00220">
    <property type="entry name" value="S_TKc"/>
    <property type="match status" value="1"/>
</dbReference>
<keyword evidence="8 17" id="KW-0418">Kinase</keyword>
<reference evidence="17" key="1">
    <citation type="submission" date="2025-08" db="UniProtKB">
        <authorList>
            <consortium name="RefSeq"/>
        </authorList>
    </citation>
    <scope>IDENTIFICATION</scope>
</reference>
<dbReference type="OrthoDB" id="5979581at2759"/>
<dbReference type="GO" id="GO:0004674">
    <property type="term" value="F:protein serine/threonine kinase activity"/>
    <property type="evidence" value="ECO:0007669"/>
    <property type="project" value="UniProtKB-KW"/>
</dbReference>
<dbReference type="AlphaFoldDB" id="A0A6P8F5I5"/>
<dbReference type="GO" id="GO:0005524">
    <property type="term" value="F:ATP binding"/>
    <property type="evidence" value="ECO:0007669"/>
    <property type="project" value="UniProtKB-UniRule"/>
</dbReference>
<evidence type="ECO:0000256" key="11">
    <source>
        <dbReference type="ARBA" id="ARBA00048679"/>
    </source>
</evidence>
<comment type="subcellular location">
    <subcellularLocation>
        <location evidence="1">Cytoplasm</location>
    </subcellularLocation>
</comment>
<feature type="compositionally biased region" description="Polar residues" evidence="14">
    <location>
        <begin position="623"/>
        <end position="634"/>
    </location>
</feature>
<feature type="domain" description="Protein kinase" evidence="15">
    <location>
        <begin position="51"/>
        <end position="314"/>
    </location>
</feature>
<dbReference type="GeneID" id="105907619"/>
<evidence type="ECO:0000313" key="16">
    <source>
        <dbReference type="Proteomes" id="UP000515152"/>
    </source>
</evidence>
<keyword evidence="16" id="KW-1185">Reference proteome</keyword>
<dbReference type="FunFam" id="3.30.200.20:FF:000358">
    <property type="entry name" value="Tau tubulin kinase 2b"/>
    <property type="match status" value="1"/>
</dbReference>
<proteinExistence type="inferred from homology"/>
<feature type="region of interest" description="Disordered" evidence="14">
    <location>
        <begin position="492"/>
        <end position="513"/>
    </location>
</feature>
<evidence type="ECO:0000259" key="15">
    <source>
        <dbReference type="PROSITE" id="PS50011"/>
    </source>
</evidence>
<feature type="binding site" evidence="13">
    <location>
        <position position="80"/>
    </location>
    <ligand>
        <name>ATP</name>
        <dbReference type="ChEBI" id="CHEBI:30616"/>
    </ligand>
</feature>
<evidence type="ECO:0000256" key="9">
    <source>
        <dbReference type="ARBA" id="ARBA00022840"/>
    </source>
</evidence>
<dbReference type="CTD" id="100332125"/>
<keyword evidence="7 13" id="KW-0547">Nucleotide-binding</keyword>
<dbReference type="GO" id="GO:0005737">
    <property type="term" value="C:cytoplasm"/>
    <property type="evidence" value="ECO:0007669"/>
    <property type="project" value="UniProtKB-SubCell"/>
</dbReference>
<feature type="region of interest" description="Disordered" evidence="14">
    <location>
        <begin position="883"/>
        <end position="931"/>
    </location>
</feature>
<evidence type="ECO:0000256" key="12">
    <source>
        <dbReference type="ARBA" id="ARBA00061588"/>
    </source>
</evidence>
<comment type="catalytic activity">
    <reaction evidence="10">
        <text>L-threonyl-[protein] + ATP = O-phospho-L-threonyl-[protein] + ADP + H(+)</text>
        <dbReference type="Rhea" id="RHEA:46608"/>
        <dbReference type="Rhea" id="RHEA-COMP:11060"/>
        <dbReference type="Rhea" id="RHEA-COMP:11605"/>
        <dbReference type="ChEBI" id="CHEBI:15378"/>
        <dbReference type="ChEBI" id="CHEBI:30013"/>
        <dbReference type="ChEBI" id="CHEBI:30616"/>
        <dbReference type="ChEBI" id="CHEBI:61977"/>
        <dbReference type="ChEBI" id="CHEBI:456216"/>
        <dbReference type="EC" id="2.7.11.1"/>
    </reaction>
</comment>
<evidence type="ECO:0000313" key="17">
    <source>
        <dbReference type="RefSeq" id="XP_031419421.1"/>
    </source>
</evidence>
<dbReference type="KEGG" id="char:105907619"/>
<evidence type="ECO:0000256" key="7">
    <source>
        <dbReference type="ARBA" id="ARBA00022741"/>
    </source>
</evidence>
<evidence type="ECO:0000256" key="13">
    <source>
        <dbReference type="PROSITE-ProRule" id="PRU10141"/>
    </source>
</evidence>
<feature type="compositionally biased region" description="Basic and acidic residues" evidence="14">
    <location>
        <begin position="562"/>
        <end position="573"/>
    </location>
</feature>
<feature type="compositionally biased region" description="Polar residues" evidence="14">
    <location>
        <begin position="1167"/>
        <end position="1183"/>
    </location>
</feature>
<feature type="compositionally biased region" description="Basic and acidic residues" evidence="14">
    <location>
        <begin position="1010"/>
        <end position="1024"/>
    </location>
</feature>
<dbReference type="SUPFAM" id="SSF56112">
    <property type="entry name" value="Protein kinase-like (PK-like)"/>
    <property type="match status" value="1"/>
</dbReference>
<dbReference type="RefSeq" id="XP_031419421.1">
    <property type="nucleotide sequence ID" value="XM_031563561.2"/>
</dbReference>
<protein>
    <recommendedName>
        <fullName evidence="2">non-specific serine/threonine protein kinase</fullName>
        <ecNumber evidence="2">2.7.11.1</ecNumber>
    </recommendedName>
</protein>
<dbReference type="Gene3D" id="1.10.510.10">
    <property type="entry name" value="Transferase(Phosphotransferase) domain 1"/>
    <property type="match status" value="1"/>
</dbReference>
<organism evidence="16 17">
    <name type="scientific">Clupea harengus</name>
    <name type="common">Atlantic herring</name>
    <dbReference type="NCBI Taxonomy" id="7950"/>
    <lineage>
        <taxon>Eukaryota</taxon>
        <taxon>Metazoa</taxon>
        <taxon>Chordata</taxon>
        <taxon>Craniata</taxon>
        <taxon>Vertebrata</taxon>
        <taxon>Euteleostomi</taxon>
        <taxon>Actinopterygii</taxon>
        <taxon>Neopterygii</taxon>
        <taxon>Teleostei</taxon>
        <taxon>Clupei</taxon>
        <taxon>Clupeiformes</taxon>
        <taxon>Clupeoidei</taxon>
        <taxon>Clupeidae</taxon>
        <taxon>Clupea</taxon>
    </lineage>
</organism>
<feature type="compositionally biased region" description="Basic and acidic residues" evidence="14">
    <location>
        <begin position="895"/>
        <end position="912"/>
    </location>
</feature>
<dbReference type="EC" id="2.7.11.1" evidence="2"/>
<evidence type="ECO:0000256" key="1">
    <source>
        <dbReference type="ARBA" id="ARBA00004496"/>
    </source>
</evidence>
<evidence type="ECO:0000256" key="2">
    <source>
        <dbReference type="ARBA" id="ARBA00012513"/>
    </source>
</evidence>
<dbReference type="Proteomes" id="UP000515152">
    <property type="component" value="Chromosome 26"/>
</dbReference>
<keyword evidence="3" id="KW-0963">Cytoplasm</keyword>
<feature type="region of interest" description="Disordered" evidence="14">
    <location>
        <begin position="542"/>
        <end position="678"/>
    </location>
</feature>
<keyword evidence="6" id="KW-0808">Transferase</keyword>
<evidence type="ECO:0000256" key="5">
    <source>
        <dbReference type="ARBA" id="ARBA00022553"/>
    </source>
</evidence>
<dbReference type="PROSITE" id="PS00107">
    <property type="entry name" value="PROTEIN_KINASE_ATP"/>
    <property type="match status" value="1"/>
</dbReference>
<dbReference type="InterPro" id="IPR017441">
    <property type="entry name" value="Protein_kinase_ATP_BS"/>
</dbReference>
<gene>
    <name evidence="17" type="primary">ttbk1a</name>
</gene>
<comment type="catalytic activity">
    <reaction evidence="11">
        <text>L-seryl-[protein] + ATP = O-phospho-L-seryl-[protein] + ADP + H(+)</text>
        <dbReference type="Rhea" id="RHEA:17989"/>
        <dbReference type="Rhea" id="RHEA-COMP:9863"/>
        <dbReference type="Rhea" id="RHEA-COMP:11604"/>
        <dbReference type="ChEBI" id="CHEBI:15378"/>
        <dbReference type="ChEBI" id="CHEBI:29999"/>
        <dbReference type="ChEBI" id="CHEBI:30616"/>
        <dbReference type="ChEBI" id="CHEBI:83421"/>
        <dbReference type="ChEBI" id="CHEBI:456216"/>
        <dbReference type="EC" id="2.7.11.1"/>
    </reaction>
</comment>
<name>A0A6P8F5I5_CLUHA</name>
<feature type="compositionally biased region" description="Polar residues" evidence="14">
    <location>
        <begin position="883"/>
        <end position="893"/>
    </location>
</feature>
<dbReference type="InterPro" id="IPR011009">
    <property type="entry name" value="Kinase-like_dom_sf"/>
</dbReference>
<dbReference type="PANTHER" id="PTHR11909">
    <property type="entry name" value="CASEIN KINASE-RELATED"/>
    <property type="match status" value="1"/>
</dbReference>
<keyword evidence="5" id="KW-0597">Phosphoprotein</keyword>
<evidence type="ECO:0000256" key="6">
    <source>
        <dbReference type="ARBA" id="ARBA00022679"/>
    </source>
</evidence>
<accession>A0A6P8F5I5</accession>
<feature type="compositionally biased region" description="Basic and acidic residues" evidence="14">
    <location>
        <begin position="727"/>
        <end position="742"/>
    </location>
</feature>
<feature type="region of interest" description="Disordered" evidence="14">
    <location>
        <begin position="418"/>
        <end position="468"/>
    </location>
</feature>
<feature type="compositionally biased region" description="Polar residues" evidence="14">
    <location>
        <begin position="652"/>
        <end position="661"/>
    </location>
</feature>
<evidence type="ECO:0000256" key="14">
    <source>
        <dbReference type="SAM" id="MobiDB-lite"/>
    </source>
</evidence>
<sequence>MINGSFKYGAARVLSGWQQCLARELQDQANMNGTSEQVDILPPNCMVKDRWKVLKKIGGGGFGEIYEALDLLTRENVALKVESAQQPKQVLKMEVAVLKKLQGKNHVCKFIGCGRNDKFNYVVMQLQGRNLADLRRSQPRGTFTMSTTLRLGKQILESIEAIHSVGFLHRDIKPSNFAMGRLPSTVRKCYMLDFGLARQYTNTNGEVRPPRTVAGFRGTVRYASVNAHKNKEMGRHDDLWSLFYMLVEFAVGQLPWRKIKDKEQVGQIKDRYDHRMLLKHMPSEFTVFLEHVLGLDYSTKPDYQLLMSVFDNSMKDRIVTENEPYDWEKGGNETLQSTNSTSTAPQHNTRQTAAMIGVVNMTPGPSEMRENTDDVLQDEHLSDQENAPPVMPTARQTATECDWEDTDFNRNKLRINLGKGGPEEDGTRGGCPESPSGQVRSLRYRRINSPESDRLSAAEGRDGYGRGSRMDILGSPSRHVYSSQPAQMLSLDGIRGNPLASGRQEASASVDQEAHSNAFIGSVPLAEEEDFDSKEWVIIDKETELRDFQPTTSGTTDDDPEELRPLEEQEERRRLRGGALGAGDQTVRPKTNWSGGAGGGARAMLPVTEEEVSRRCSGLRAGPSTSESLAQSPCHSLPRHRESDSTGPHRPVSSSKATQSHDPPLLSPTDYRTQAQSSEKELFYIRPQLQAKRADFLTVMLTGSLHHRRTYAATPPDTQYSGPQEDDVTKSESDSRGSDRSTEQSQDGAPFTLMADDPQLDPRDSSSVAEGFVDPDPDLEDISKTLVLFSPGDLRMDTMMEADHGMFEMVPLMTESAHTAAERGHTGVLEIGASHCTTTLNTSKHVVSTSSGPHSLTSIVHASDTSPTVTKVERTFVHIAETTHMNVMSSSPPQAKEREQEESKSGREHEYDLSAEGQMAPENPPPLTAASDSLKNQTVLQPDDPPLLISVHLEGSGSLEMVDLQNLKEDALNEQLVHRVVSTCPARSTSRIPILISQSNAEGPASSREVPLRKGKQTDQDKPSQAHLNVQKRKDPCRRLASRTKSSSCVVSSVDEPRGASLTPSTTRGSEEHPHPLEEKGQRAGRSRIPQPATLLKKDVLPKVATSPLPVTLANSRRAPASSHPPVKKLSTPCPPDQVKIKSAQTPSTPHPSRPGGSVHTRLHGNLTRSNTSVSTGTTPRTVSPSPYRPRPHPPAAEVQRHRPPHGASTTAPLRQRTAPASRSKDQATAQPSAPMPSGKPPKATAAARGRKADGAISDR</sequence>